<evidence type="ECO:0000313" key="2">
    <source>
        <dbReference type="Proteomes" id="UP000593578"/>
    </source>
</evidence>
<gene>
    <name evidence="1" type="ORF">Gorai_000406</name>
</gene>
<name>A0A7J8PDH1_GOSRA</name>
<sequence length="170" mass="19179">MVEDDGGENMIGDRNTKKVRFKGLDFDSEGPPNSGRDEHFELLDGDVVRTMVNGLAIQKKCARVWGLQRMLLWVKVKRWKTYWRNANPFGNDHFNPTFDSPVESIVELNNELLDSRRHSAITFEENVKLNNVNPIEVDILVGKGKGILVSKGRGSGIKGVFSEVVVLLVR</sequence>
<reference evidence="1 2" key="1">
    <citation type="journal article" date="2019" name="Genome Biol. Evol.">
        <title>Insights into the evolution of the New World diploid cottons (Gossypium, subgenus Houzingenia) based on genome sequencing.</title>
        <authorList>
            <person name="Grover C.E."/>
            <person name="Arick M.A. 2nd"/>
            <person name="Thrash A."/>
            <person name="Conover J.L."/>
            <person name="Sanders W.S."/>
            <person name="Peterson D.G."/>
            <person name="Frelichowski J.E."/>
            <person name="Scheffler J.A."/>
            <person name="Scheffler B.E."/>
            <person name="Wendel J.F."/>
        </authorList>
    </citation>
    <scope>NUCLEOTIDE SEQUENCE [LARGE SCALE GENOMIC DNA]</scope>
    <source>
        <strain evidence="1">8</strain>
        <tissue evidence="1">Leaf</tissue>
    </source>
</reference>
<dbReference type="Proteomes" id="UP000593578">
    <property type="component" value="Unassembled WGS sequence"/>
</dbReference>
<protein>
    <submittedName>
        <fullName evidence="1">Uncharacterized protein</fullName>
    </submittedName>
</protein>
<organism evidence="1 2">
    <name type="scientific">Gossypium raimondii</name>
    <name type="common">Peruvian cotton</name>
    <name type="synonym">Gossypium klotzschianum subsp. raimondii</name>
    <dbReference type="NCBI Taxonomy" id="29730"/>
    <lineage>
        <taxon>Eukaryota</taxon>
        <taxon>Viridiplantae</taxon>
        <taxon>Streptophyta</taxon>
        <taxon>Embryophyta</taxon>
        <taxon>Tracheophyta</taxon>
        <taxon>Spermatophyta</taxon>
        <taxon>Magnoliopsida</taxon>
        <taxon>eudicotyledons</taxon>
        <taxon>Gunneridae</taxon>
        <taxon>Pentapetalae</taxon>
        <taxon>rosids</taxon>
        <taxon>malvids</taxon>
        <taxon>Malvales</taxon>
        <taxon>Malvaceae</taxon>
        <taxon>Malvoideae</taxon>
        <taxon>Gossypium</taxon>
    </lineage>
</organism>
<proteinExistence type="predicted"/>
<accession>A0A7J8PDH1</accession>
<evidence type="ECO:0000313" key="1">
    <source>
        <dbReference type="EMBL" id="MBA0587274.1"/>
    </source>
</evidence>
<comment type="caution">
    <text evidence="1">The sequence shown here is derived from an EMBL/GenBank/DDBJ whole genome shotgun (WGS) entry which is preliminary data.</text>
</comment>
<dbReference type="EMBL" id="JABEZZ010000006">
    <property type="protein sequence ID" value="MBA0587274.1"/>
    <property type="molecule type" value="Genomic_DNA"/>
</dbReference>
<dbReference type="AlphaFoldDB" id="A0A7J8PDH1"/>